<accession>A0A0F9U268</accession>
<evidence type="ECO:0000313" key="1">
    <source>
        <dbReference type="EMBL" id="KKN81387.1"/>
    </source>
</evidence>
<reference evidence="1" key="1">
    <citation type="journal article" date="2015" name="Nature">
        <title>Complex archaea that bridge the gap between prokaryotes and eukaryotes.</title>
        <authorList>
            <person name="Spang A."/>
            <person name="Saw J.H."/>
            <person name="Jorgensen S.L."/>
            <person name="Zaremba-Niedzwiedzka K."/>
            <person name="Martijn J."/>
            <person name="Lind A.E."/>
            <person name="van Eijk R."/>
            <person name="Schleper C."/>
            <person name="Guy L."/>
            <person name="Ettema T.J."/>
        </authorList>
    </citation>
    <scope>NUCLEOTIDE SEQUENCE</scope>
</reference>
<name>A0A0F9U268_9ZZZZ</name>
<dbReference type="AlphaFoldDB" id="A0A0F9U268"/>
<comment type="caution">
    <text evidence="1">The sequence shown here is derived from an EMBL/GenBank/DDBJ whole genome shotgun (WGS) entry which is preliminary data.</text>
</comment>
<dbReference type="EMBL" id="LAZR01000215">
    <property type="protein sequence ID" value="KKN81387.1"/>
    <property type="molecule type" value="Genomic_DNA"/>
</dbReference>
<sequence length="104" mass="11162">MRLHVTNLDGREFEGEIAVTYQRAELKLEGSSRTIKGWECLISYNPDRSPHPDDPPGVYVETGGLCVSDPQASASAAFDQAMDILYDEVAIGTAKDDGDGSGEG</sequence>
<protein>
    <submittedName>
        <fullName evidence="1">Uncharacterized protein</fullName>
    </submittedName>
</protein>
<gene>
    <name evidence="1" type="ORF">LCGC14_0320000</name>
</gene>
<proteinExistence type="predicted"/>
<organism evidence="1">
    <name type="scientific">marine sediment metagenome</name>
    <dbReference type="NCBI Taxonomy" id="412755"/>
    <lineage>
        <taxon>unclassified sequences</taxon>
        <taxon>metagenomes</taxon>
        <taxon>ecological metagenomes</taxon>
    </lineage>
</organism>